<comment type="subcellular location">
    <subcellularLocation>
        <location evidence="3">Membrane</location>
        <topology evidence="3">Multi-pass membrane protein</topology>
    </subcellularLocation>
</comment>
<dbReference type="InterPro" id="IPR001054">
    <property type="entry name" value="A/G_cyclase"/>
</dbReference>
<evidence type="ECO:0000313" key="18">
    <source>
        <dbReference type="EMBL" id="KNE73258.1"/>
    </source>
</evidence>
<feature type="compositionally biased region" description="Low complexity" evidence="15">
    <location>
        <begin position="52"/>
        <end position="62"/>
    </location>
</feature>
<protein>
    <recommendedName>
        <fullName evidence="4">adenylate cyclase</fullName>
        <ecNumber evidence="4">4.6.1.1</ecNumber>
    </recommendedName>
</protein>
<dbReference type="eggNOG" id="KOG3618">
    <property type="taxonomic scope" value="Eukaryota"/>
</dbReference>
<dbReference type="GO" id="GO:0004016">
    <property type="term" value="F:adenylate cyclase activity"/>
    <property type="evidence" value="ECO:0007669"/>
    <property type="project" value="UniProtKB-EC"/>
</dbReference>
<evidence type="ECO:0000313" key="19">
    <source>
        <dbReference type="Proteomes" id="UP000054350"/>
    </source>
</evidence>
<keyword evidence="7" id="KW-0547">Nucleotide-binding</keyword>
<dbReference type="GO" id="GO:0005886">
    <property type="term" value="C:plasma membrane"/>
    <property type="evidence" value="ECO:0007669"/>
    <property type="project" value="TreeGrafter"/>
</dbReference>
<dbReference type="Gene3D" id="3.30.70.1230">
    <property type="entry name" value="Nucleotide cyclase"/>
    <property type="match status" value="2"/>
</dbReference>
<keyword evidence="11" id="KW-0115">cAMP biosynthesis</keyword>
<feature type="region of interest" description="Disordered" evidence="15">
    <location>
        <begin position="608"/>
        <end position="655"/>
    </location>
</feature>
<evidence type="ECO:0000256" key="6">
    <source>
        <dbReference type="ARBA" id="ARBA00022723"/>
    </source>
</evidence>
<evidence type="ECO:0000256" key="13">
    <source>
        <dbReference type="ARBA" id="ARBA00023239"/>
    </source>
</evidence>
<dbReference type="Proteomes" id="UP000054350">
    <property type="component" value="Unassembled WGS sequence"/>
</dbReference>
<keyword evidence="10 16" id="KW-1133">Transmembrane helix</keyword>
<organism evidence="18 19">
    <name type="scientific">Allomyces macrogynus (strain ATCC 38327)</name>
    <name type="common">Allomyces javanicus var. macrogynus</name>
    <dbReference type="NCBI Taxonomy" id="578462"/>
    <lineage>
        <taxon>Eukaryota</taxon>
        <taxon>Fungi</taxon>
        <taxon>Fungi incertae sedis</taxon>
        <taxon>Blastocladiomycota</taxon>
        <taxon>Blastocladiomycetes</taxon>
        <taxon>Blastocladiales</taxon>
        <taxon>Blastocladiaceae</taxon>
        <taxon>Allomyces</taxon>
    </lineage>
</organism>
<feature type="region of interest" description="Disordered" evidence="15">
    <location>
        <begin position="277"/>
        <end position="380"/>
    </location>
</feature>
<dbReference type="SMART" id="SM00044">
    <property type="entry name" value="CYCc"/>
    <property type="match status" value="2"/>
</dbReference>
<feature type="transmembrane region" description="Helical" evidence="16">
    <location>
        <begin position="879"/>
        <end position="897"/>
    </location>
</feature>
<feature type="transmembrane region" description="Helical" evidence="16">
    <location>
        <begin position="1430"/>
        <end position="1449"/>
    </location>
</feature>
<evidence type="ECO:0000256" key="1">
    <source>
        <dbReference type="ARBA" id="ARBA00001593"/>
    </source>
</evidence>
<reference evidence="18 19" key="1">
    <citation type="submission" date="2009-11" db="EMBL/GenBank/DDBJ databases">
        <title>Annotation of Allomyces macrogynus ATCC 38327.</title>
        <authorList>
            <consortium name="The Broad Institute Genome Sequencing Platform"/>
            <person name="Russ C."/>
            <person name="Cuomo C."/>
            <person name="Burger G."/>
            <person name="Gray M.W."/>
            <person name="Holland P.W.H."/>
            <person name="King N."/>
            <person name="Lang F.B.F."/>
            <person name="Roger A.J."/>
            <person name="Ruiz-Trillo I."/>
            <person name="Young S.K."/>
            <person name="Zeng Q."/>
            <person name="Gargeya S."/>
            <person name="Fitzgerald M."/>
            <person name="Haas B."/>
            <person name="Abouelleil A."/>
            <person name="Alvarado L."/>
            <person name="Arachchi H.M."/>
            <person name="Berlin A."/>
            <person name="Chapman S.B."/>
            <person name="Gearin G."/>
            <person name="Goldberg J."/>
            <person name="Griggs A."/>
            <person name="Gujja S."/>
            <person name="Hansen M."/>
            <person name="Heiman D."/>
            <person name="Howarth C."/>
            <person name="Larimer J."/>
            <person name="Lui A."/>
            <person name="MacDonald P.J.P."/>
            <person name="McCowen C."/>
            <person name="Montmayeur A."/>
            <person name="Murphy C."/>
            <person name="Neiman D."/>
            <person name="Pearson M."/>
            <person name="Priest M."/>
            <person name="Roberts A."/>
            <person name="Saif S."/>
            <person name="Shea T."/>
            <person name="Sisk P."/>
            <person name="Stolte C."/>
            <person name="Sykes S."/>
            <person name="Wortman J."/>
            <person name="Nusbaum C."/>
            <person name="Birren B."/>
        </authorList>
    </citation>
    <scope>NUCLEOTIDE SEQUENCE [LARGE SCALE GENOMIC DNA]</scope>
    <source>
        <strain evidence="18 19">ATCC 38327</strain>
    </source>
</reference>
<keyword evidence="12 16" id="KW-0472">Membrane</keyword>
<dbReference type="PANTHER" id="PTHR45627:SF12">
    <property type="entry name" value="ADENYLATE CYCLASE TYPE 2"/>
    <property type="match status" value="1"/>
</dbReference>
<dbReference type="GO" id="GO:0007189">
    <property type="term" value="P:adenylate cyclase-activating G protein-coupled receptor signaling pathway"/>
    <property type="evidence" value="ECO:0007669"/>
    <property type="project" value="TreeGrafter"/>
</dbReference>
<gene>
    <name evidence="18" type="ORF">AMAG_17434</name>
</gene>
<evidence type="ECO:0000256" key="12">
    <source>
        <dbReference type="ARBA" id="ARBA00023136"/>
    </source>
</evidence>
<feature type="region of interest" description="Disordered" evidence="15">
    <location>
        <begin position="1319"/>
        <end position="1342"/>
    </location>
</feature>
<feature type="compositionally biased region" description="Low complexity" evidence="15">
    <location>
        <begin position="334"/>
        <end position="351"/>
    </location>
</feature>
<accession>A0A0L0TEG6</accession>
<feature type="region of interest" description="Disordered" evidence="15">
    <location>
        <begin position="463"/>
        <end position="533"/>
    </location>
</feature>
<evidence type="ECO:0000256" key="2">
    <source>
        <dbReference type="ARBA" id="ARBA00001946"/>
    </source>
</evidence>
<feature type="transmembrane region" description="Helical" evidence="16">
    <location>
        <begin position="1455"/>
        <end position="1477"/>
    </location>
</feature>
<dbReference type="EMBL" id="GG745392">
    <property type="protein sequence ID" value="KNE73258.1"/>
    <property type="molecule type" value="Genomic_DNA"/>
</dbReference>
<comment type="cofactor">
    <cofactor evidence="2">
        <name>Mg(2+)</name>
        <dbReference type="ChEBI" id="CHEBI:18420"/>
    </cofactor>
</comment>
<keyword evidence="8" id="KW-0067">ATP-binding</keyword>
<dbReference type="OrthoDB" id="2107370at2759"/>
<keyword evidence="5 16" id="KW-0812">Transmembrane</keyword>
<evidence type="ECO:0000256" key="8">
    <source>
        <dbReference type="ARBA" id="ARBA00022840"/>
    </source>
</evidence>
<feature type="compositionally biased region" description="Polar residues" evidence="15">
    <location>
        <begin position="277"/>
        <end position="290"/>
    </location>
</feature>
<keyword evidence="9" id="KW-0460">Magnesium</keyword>
<keyword evidence="13 14" id="KW-0456">Lyase</keyword>
<name>A0A0L0TEG6_ALLM3</name>
<feature type="compositionally biased region" description="Low complexity" evidence="15">
    <location>
        <begin position="617"/>
        <end position="641"/>
    </location>
</feature>
<comment type="catalytic activity">
    <reaction evidence="1">
        <text>ATP = 3',5'-cyclic AMP + diphosphate</text>
        <dbReference type="Rhea" id="RHEA:15389"/>
        <dbReference type="ChEBI" id="CHEBI:30616"/>
        <dbReference type="ChEBI" id="CHEBI:33019"/>
        <dbReference type="ChEBI" id="CHEBI:58165"/>
        <dbReference type="EC" id="4.6.1.1"/>
    </reaction>
</comment>
<keyword evidence="19" id="KW-1185">Reference proteome</keyword>
<dbReference type="Pfam" id="PF00211">
    <property type="entry name" value="Guanylate_cyc"/>
    <property type="match status" value="2"/>
</dbReference>
<dbReference type="InterPro" id="IPR018297">
    <property type="entry name" value="A/G_cyclase_CS"/>
</dbReference>
<feature type="region of interest" description="Disordered" evidence="15">
    <location>
        <begin position="1"/>
        <end position="70"/>
    </location>
</feature>
<evidence type="ECO:0000259" key="17">
    <source>
        <dbReference type="PROSITE" id="PS50125"/>
    </source>
</evidence>
<dbReference type="SMR" id="A0A0L0TEG6"/>
<evidence type="ECO:0000256" key="15">
    <source>
        <dbReference type="SAM" id="MobiDB-lite"/>
    </source>
</evidence>
<evidence type="ECO:0000256" key="3">
    <source>
        <dbReference type="ARBA" id="ARBA00004141"/>
    </source>
</evidence>
<keyword evidence="6" id="KW-0479">Metal-binding</keyword>
<feature type="transmembrane region" description="Helical" evidence="16">
    <location>
        <begin position="849"/>
        <end position="870"/>
    </location>
</feature>
<evidence type="ECO:0000256" key="14">
    <source>
        <dbReference type="RuleBase" id="RU000405"/>
    </source>
</evidence>
<feature type="transmembrane region" description="Helical" evidence="16">
    <location>
        <begin position="909"/>
        <end position="930"/>
    </location>
</feature>
<feature type="compositionally biased region" description="Polar residues" evidence="15">
    <location>
        <begin position="726"/>
        <end position="736"/>
    </location>
</feature>
<feature type="transmembrane region" description="Helical" evidence="16">
    <location>
        <begin position="1616"/>
        <end position="1635"/>
    </location>
</feature>
<evidence type="ECO:0000256" key="16">
    <source>
        <dbReference type="SAM" id="Phobius"/>
    </source>
</evidence>
<feature type="region of interest" description="Disordered" evidence="15">
    <location>
        <begin position="689"/>
        <end position="736"/>
    </location>
</feature>
<dbReference type="GO" id="GO:0005524">
    <property type="term" value="F:ATP binding"/>
    <property type="evidence" value="ECO:0007669"/>
    <property type="project" value="UniProtKB-KW"/>
</dbReference>
<feature type="transmembrane region" description="Helical" evidence="16">
    <location>
        <begin position="1557"/>
        <end position="1575"/>
    </location>
</feature>
<reference evidence="19" key="2">
    <citation type="submission" date="2009-11" db="EMBL/GenBank/DDBJ databases">
        <title>The Genome Sequence of Allomyces macrogynus strain ATCC 38327.</title>
        <authorList>
            <consortium name="The Broad Institute Genome Sequencing Platform"/>
            <person name="Russ C."/>
            <person name="Cuomo C."/>
            <person name="Shea T."/>
            <person name="Young S.K."/>
            <person name="Zeng Q."/>
            <person name="Koehrsen M."/>
            <person name="Haas B."/>
            <person name="Borodovsky M."/>
            <person name="Guigo R."/>
            <person name="Alvarado L."/>
            <person name="Berlin A."/>
            <person name="Borenstein D."/>
            <person name="Chen Z."/>
            <person name="Engels R."/>
            <person name="Freedman E."/>
            <person name="Gellesch M."/>
            <person name="Goldberg J."/>
            <person name="Griggs A."/>
            <person name="Gujja S."/>
            <person name="Heiman D."/>
            <person name="Hepburn T."/>
            <person name="Howarth C."/>
            <person name="Jen D."/>
            <person name="Larson L."/>
            <person name="Lewis B."/>
            <person name="Mehta T."/>
            <person name="Park D."/>
            <person name="Pearson M."/>
            <person name="Roberts A."/>
            <person name="Saif S."/>
            <person name="Shenoy N."/>
            <person name="Sisk P."/>
            <person name="Stolte C."/>
            <person name="Sykes S."/>
            <person name="Walk T."/>
            <person name="White J."/>
            <person name="Yandava C."/>
            <person name="Burger G."/>
            <person name="Gray M.W."/>
            <person name="Holland P.W.H."/>
            <person name="King N."/>
            <person name="Lang F.B.F."/>
            <person name="Roger A.J."/>
            <person name="Ruiz-Trillo I."/>
            <person name="Lander E."/>
            <person name="Nusbaum C."/>
        </authorList>
    </citation>
    <scope>NUCLEOTIDE SEQUENCE [LARGE SCALE GENOMIC DNA]</scope>
    <source>
        <strain evidence="19">ATCC 38327</strain>
    </source>
</reference>
<dbReference type="PANTHER" id="PTHR45627">
    <property type="entry name" value="ADENYLATE CYCLASE TYPE 1"/>
    <property type="match status" value="1"/>
</dbReference>
<feature type="domain" description="Guanylate cyclase" evidence="17">
    <location>
        <begin position="1695"/>
        <end position="1827"/>
    </location>
</feature>
<comment type="similarity">
    <text evidence="14">Belongs to the adenylyl cyclase class-4/guanylyl cyclase family.</text>
</comment>
<feature type="region of interest" description="Disordered" evidence="15">
    <location>
        <begin position="141"/>
        <end position="165"/>
    </location>
</feature>
<sequence>MNRSLGRSASVPDPPKVAERAPNTTGTASGSAAATVVVLTGPAGAASNPTQSPSDDAVSAARPPAPPRITTVHGAATVADVSGAHSRAATAAPQPPAPARLVVTTSLHAHHALHPGLHHNHAHHPYHVHPHAPLVPSLLSRGADVPVQSPDAIRAPPPPSAASPSAPFISTASDLCDSPVATADGDDHDARAADALVSPGRVVSASSDASSAGDAAPPLPVRVMSKLVQLSVKAKFKSLARGGSGGGVTPSDPAITATGTTPLLGASVLTTALAAPVSNTGSGTRSTTPMVANARDRNATRSGSGDLLGDASKPTGASVASPSAPPHARSRTGSFQSRSNSIRSRSASQRSTDLVQSGTPGAGTAAVEAQSTGTMLPAPGADLDQILEADLPHTSAAATATPLAPPPSNELSGVVNSLFGRRTAFDDPALRHFRPVVRRTRHAVYPAGAPVSPASASSAAAAAAKIAQSRSDTGRDGHIPFVSPSRPETPGSGSATPPVPDTAVGPRRPVTAPGDLDGSGGMTKASACSLPSSSRIVASREIKAAADLADTPEGDEQLALARSKSFLRTQTMERPVRHAASRLMLGPVLSQSLSRAVLDPNIKLAAAMDDGGRRRSSSASIPRHASVPVTTPSVTGSASAAVGGGGGGNSAPGSSGLLHQLRASLSSVVKVRRSTSISGLRNSLRGIGEAAGAGSTQTGTPTGASGPVLADSAPTIPSPPVPGTQPLGNSSARRSGSLPSIPSLFDLTGASHPEIGLGGATGGAGGGAAAPVRVRDSGADDEANVFVPSPRWAALLGIPSLKFYPDLEKQYQMFYYLQNKSLFSWMLGQVMSLFLANLVWSVVVESHSVVFLIWAPSLGLAVGLFTWIWLRYSRREDDLAFANVLIGLALGLLLINNNLLREMCLAPGLFWDNVLHLNHLILCGFVYWMLRAPFGYRTGLGMLFTVLQILIDGLGSCDINTWGSNTLVYLAANTVGLYFAAVSEMHNRRSFLKTRVVYRQQAALTLAKAQSEALLRMVLPSKIITDLKRTVGVSTRAAAAGGGTGIGGASNSYKELHNVTILFADLVGFTTFSSKVSAKKLVVVLSDLFTEFDTVSDALGLEKIKVIGDCYHCCGGVPEPVQSQAEAAEWAYKSCMLAIEIIQGVARTARKIKYKLQVRVGIHTGSVRAGVIGWLKLKYDVWSADVDLASLMEQSATVNIPHLSHASYQLLKNRENMKFVEAAPVTGDEGEPIKTYNLAKFHYAKATEGQLANVAHPLATSAEDVVKTTTMGNAPLRTQPSASAGALAPDVAIRHARSTSADMLAVNLAGASLAPIMFPGTAPDPSKETDDRGKSGNDGTGSGTGAMAGLELVLGASIGGAGVGGSPLDPFGAVDAGTLDDQQETVRAQQALFKEIARDMTWTGSFRARDVERSYKYNYMEYYGTDMLRAMTLALGVKTITIFASLLVLDVSIKSLAGDLAAVIVMSLMVLVLWPLYHRQMNVVAITGSGTGGIGASRGGTSGLWNVDRQLDSTDSMVKASRWAKWHPNTLAGFTLFLPLAGDLVRLTQVKSVRPSMQLASILLMIFCTTAFIGLRTRWFTVLAALFVPLSLGSYYLGLAAMLGTSPSLPGGQLTAAFLVIVVSLLMLVTTNSSMDTQIRRNFQMKRHVQAKVAEIRSLQADTERLLLNIFPLDVAQRLRQNPTLRIADAFEDVTVLFGYIVNLDALELSPQLALQLLNEMISDIDEVCTTHHVIKIKTIGTKYLAMTRDGQAETAVPHAVRMAEFAMEFRDTIFSYNEGVFAHMYCNPLIVRIGINCGPVVAGVIGSSKYTYDIWGDSVNVASRMESNCPDNLIHTSQAAYEHLREYYDMTARGPVFIKGKGMLETYFLNGRKDSAGAVHEPAPAAAVVGGQHTSDIGPAAPARVARKRSAEAGSAGPRHGKARPEPGDKVGAAAAPS</sequence>
<evidence type="ECO:0000256" key="10">
    <source>
        <dbReference type="ARBA" id="ARBA00022989"/>
    </source>
</evidence>
<dbReference type="EC" id="4.6.1.1" evidence="4"/>
<dbReference type="VEuPathDB" id="FungiDB:AMAG_17434"/>
<feature type="domain" description="Guanylate cyclase" evidence="17">
    <location>
        <begin position="1060"/>
        <end position="1193"/>
    </location>
</feature>
<feature type="compositionally biased region" description="Low complexity" evidence="15">
    <location>
        <begin position="24"/>
        <end position="38"/>
    </location>
</feature>
<dbReference type="GO" id="GO:0046872">
    <property type="term" value="F:metal ion binding"/>
    <property type="evidence" value="ECO:0007669"/>
    <property type="project" value="UniProtKB-KW"/>
</dbReference>
<dbReference type="PROSITE" id="PS50125">
    <property type="entry name" value="GUANYLATE_CYCLASE_2"/>
    <property type="match status" value="2"/>
</dbReference>
<feature type="compositionally biased region" description="Basic and acidic residues" evidence="15">
    <location>
        <begin position="1325"/>
        <end position="1335"/>
    </location>
</feature>
<dbReference type="CDD" id="cd07302">
    <property type="entry name" value="CHD"/>
    <property type="match status" value="2"/>
</dbReference>
<dbReference type="SUPFAM" id="SSF55073">
    <property type="entry name" value="Nucleotide cyclase"/>
    <property type="match status" value="2"/>
</dbReference>
<evidence type="ECO:0000256" key="5">
    <source>
        <dbReference type="ARBA" id="ARBA00022692"/>
    </source>
</evidence>
<feature type="transmembrane region" description="Helical" evidence="16">
    <location>
        <begin position="1582"/>
        <end position="1604"/>
    </location>
</feature>
<feature type="region of interest" description="Disordered" evidence="15">
    <location>
        <begin position="1885"/>
        <end position="1939"/>
    </location>
</feature>
<proteinExistence type="inferred from homology"/>
<feature type="transmembrane region" description="Helical" evidence="16">
    <location>
        <begin position="822"/>
        <end position="843"/>
    </location>
</feature>
<evidence type="ECO:0000256" key="11">
    <source>
        <dbReference type="ARBA" id="ARBA00022998"/>
    </source>
</evidence>
<dbReference type="GO" id="GO:0006171">
    <property type="term" value="P:cAMP biosynthetic process"/>
    <property type="evidence" value="ECO:0007669"/>
    <property type="project" value="UniProtKB-KW"/>
</dbReference>
<feature type="compositionally biased region" description="Polar residues" evidence="15">
    <location>
        <begin position="694"/>
        <end position="703"/>
    </location>
</feature>
<evidence type="ECO:0000256" key="9">
    <source>
        <dbReference type="ARBA" id="ARBA00022842"/>
    </source>
</evidence>
<evidence type="ECO:0000256" key="4">
    <source>
        <dbReference type="ARBA" id="ARBA00012201"/>
    </source>
</evidence>
<evidence type="ECO:0000256" key="7">
    <source>
        <dbReference type="ARBA" id="ARBA00022741"/>
    </source>
</evidence>
<dbReference type="STRING" id="578462.A0A0L0TEG6"/>
<dbReference type="PROSITE" id="PS00452">
    <property type="entry name" value="GUANYLATE_CYCLASE_1"/>
    <property type="match status" value="1"/>
</dbReference>
<dbReference type="eggNOG" id="KOG3619">
    <property type="taxonomic scope" value="Eukaryota"/>
</dbReference>
<dbReference type="InterPro" id="IPR029787">
    <property type="entry name" value="Nucleotide_cyclase"/>
</dbReference>
<dbReference type="GO" id="GO:0035556">
    <property type="term" value="P:intracellular signal transduction"/>
    <property type="evidence" value="ECO:0007669"/>
    <property type="project" value="InterPro"/>
</dbReference>